<feature type="chain" id="PRO_5044380984" description="GON domain-containing protein" evidence="1">
    <location>
        <begin position="21"/>
        <end position="240"/>
    </location>
</feature>
<evidence type="ECO:0008006" key="4">
    <source>
        <dbReference type="Google" id="ProtNLM"/>
    </source>
</evidence>
<protein>
    <recommendedName>
        <fullName evidence="4">GON domain-containing protein</fullName>
    </recommendedName>
</protein>
<gene>
    <name evidence="2" type="ORF">BLA24_13665</name>
</gene>
<keyword evidence="3" id="KW-1185">Reference proteome</keyword>
<proteinExistence type="predicted"/>
<dbReference type="Proteomes" id="UP000222531">
    <property type="component" value="Unassembled WGS sequence"/>
</dbReference>
<sequence>MAAAAVGVCAFFGLAVSAPAAPQAQEAKVAASGYVNLHQCVYYSGSATDHFTTAVPSSDGRFATGTNVSTTADTQVSCGAGDGNYTLVPLLSGVKALNLASGRYLNVHQCVYYSSSATNHFTTVVPSSDGRFATGTNVSTTADTQVSCGAGDGNYTLVPLLSGVKALDLTSGRYVNLHQCVYYSGSATNHFTTVVPSSDGRFATGTKVSGTADTQVSCGAGDGNYNPIGLLSGVKALTVA</sequence>
<reference evidence="2 3" key="1">
    <citation type="journal article" date="2017" name="Biochemistry">
        <title>Identification of the Biosynthetic Pathway for the Antibiotic Bicyclomycin.</title>
        <authorList>
            <person name="Patteson J."/>
            <person name="Cai W."/>
            <person name="Johnson R.A."/>
            <person name="Santa Maria K."/>
            <person name="Li B."/>
        </authorList>
    </citation>
    <scope>NUCLEOTIDE SEQUENCE [LARGE SCALE GENOMIC DNA]</scope>
    <source>
        <strain evidence="2 3">ATCC 21532</strain>
    </source>
</reference>
<dbReference type="AlphaFoldDB" id="A0A2G1XJF1"/>
<comment type="caution">
    <text evidence="2">The sequence shown here is derived from an EMBL/GenBank/DDBJ whole genome shotgun (WGS) entry which is preliminary data.</text>
</comment>
<keyword evidence="1" id="KW-0732">Signal</keyword>
<dbReference type="EMBL" id="NHZO01000146">
    <property type="protein sequence ID" value="PHQ51384.1"/>
    <property type="molecule type" value="Genomic_DNA"/>
</dbReference>
<evidence type="ECO:0000256" key="1">
    <source>
        <dbReference type="SAM" id="SignalP"/>
    </source>
</evidence>
<accession>A0A2G1XJF1</accession>
<evidence type="ECO:0000313" key="3">
    <source>
        <dbReference type="Proteomes" id="UP000222531"/>
    </source>
</evidence>
<name>A0A2G1XJF1_STRCJ</name>
<organism evidence="2 3">
    <name type="scientific">Streptomyces cinnamoneus</name>
    <name type="common">Streptoverticillium cinnamoneum</name>
    <dbReference type="NCBI Taxonomy" id="53446"/>
    <lineage>
        <taxon>Bacteria</taxon>
        <taxon>Bacillati</taxon>
        <taxon>Actinomycetota</taxon>
        <taxon>Actinomycetes</taxon>
        <taxon>Kitasatosporales</taxon>
        <taxon>Streptomycetaceae</taxon>
        <taxon>Streptomyces</taxon>
        <taxon>Streptomyces cinnamoneus group</taxon>
    </lineage>
</organism>
<evidence type="ECO:0000313" key="2">
    <source>
        <dbReference type="EMBL" id="PHQ51384.1"/>
    </source>
</evidence>
<feature type="signal peptide" evidence="1">
    <location>
        <begin position="1"/>
        <end position="20"/>
    </location>
</feature>